<keyword evidence="1" id="KW-1133">Transmembrane helix</keyword>
<dbReference type="OrthoDB" id="2939314at2"/>
<proteinExistence type="predicted"/>
<dbReference type="AlphaFoldDB" id="A0A0N8GGS4"/>
<evidence type="ECO:0008006" key="4">
    <source>
        <dbReference type="Google" id="ProtNLM"/>
    </source>
</evidence>
<sequence>MLKQMAASIIRRFKKLFILLCIIPIVTAGIAYFMEMGKETSYTASTKIVLGNFENEGLSGASSVKDFFTTTELKNVNSLKYPPEEVNKGLRVEEVGRNLVEFKFTSENKKKSEDIVQSITKYFLQKSDTLFGKKYDHVKTSIDRMEALLKVYEDEDKLSTEFVNGKEDAIEFLYEQNQTLVNLRKNELAEPLSISTEYDNPLKKAIFGFLVGIMLSLFILLIPELFKEYRDDERI</sequence>
<reference evidence="2 3" key="1">
    <citation type="submission" date="2015-08" db="EMBL/GenBank/DDBJ databases">
        <title>Draft Genome Sequence of Bacillus vietnamensis UCD-SED5.</title>
        <authorList>
            <person name="Lee R.D."/>
            <person name="Jospin G."/>
            <person name="Lang J.M."/>
            <person name="Coil D.A."/>
            <person name="Eisen J.A."/>
        </authorList>
    </citation>
    <scope>NUCLEOTIDE SEQUENCE [LARGE SCALE GENOMIC DNA]</scope>
    <source>
        <strain evidence="2 3">UCD-SED5</strain>
    </source>
</reference>
<dbReference type="PATRIC" id="fig|218284.4.peg.4186"/>
<keyword evidence="1" id="KW-0812">Transmembrane</keyword>
<accession>A0A0N8GGS4</accession>
<name>A0A0N8GGS4_9BACI</name>
<dbReference type="RefSeq" id="WP_060672805.1">
    <property type="nucleotide sequence ID" value="NZ_LIXZ01000008.1"/>
</dbReference>
<evidence type="ECO:0000313" key="2">
    <source>
        <dbReference type="EMBL" id="KPL59306.1"/>
    </source>
</evidence>
<comment type="caution">
    <text evidence="2">The sequence shown here is derived from an EMBL/GenBank/DDBJ whole genome shotgun (WGS) entry which is preliminary data.</text>
</comment>
<feature type="transmembrane region" description="Helical" evidence="1">
    <location>
        <begin position="205"/>
        <end position="226"/>
    </location>
</feature>
<dbReference type="EMBL" id="LIXZ01000008">
    <property type="protein sequence ID" value="KPL59306.1"/>
    <property type="molecule type" value="Genomic_DNA"/>
</dbReference>
<keyword evidence="1" id="KW-0472">Membrane</keyword>
<dbReference type="Proteomes" id="UP000050398">
    <property type="component" value="Unassembled WGS sequence"/>
</dbReference>
<evidence type="ECO:0000313" key="3">
    <source>
        <dbReference type="Proteomes" id="UP000050398"/>
    </source>
</evidence>
<evidence type="ECO:0000256" key="1">
    <source>
        <dbReference type="SAM" id="Phobius"/>
    </source>
</evidence>
<organism evidence="2 3">
    <name type="scientific">Rossellomorea vietnamensis</name>
    <dbReference type="NCBI Taxonomy" id="218284"/>
    <lineage>
        <taxon>Bacteria</taxon>
        <taxon>Bacillati</taxon>
        <taxon>Bacillota</taxon>
        <taxon>Bacilli</taxon>
        <taxon>Bacillales</taxon>
        <taxon>Bacillaceae</taxon>
        <taxon>Rossellomorea</taxon>
    </lineage>
</organism>
<protein>
    <recommendedName>
        <fullName evidence="4">Lipopolysaccharide biosynthesis protein</fullName>
    </recommendedName>
</protein>
<gene>
    <name evidence="2" type="ORF">AM506_12380</name>
</gene>